<dbReference type="InterPro" id="IPR046432">
    <property type="entry name" value="TASOR"/>
</dbReference>
<protein>
    <recommendedName>
        <fullName evidence="2">TASOR pseudo-PARP domain-containing protein</fullName>
    </recommendedName>
</protein>
<evidence type="ECO:0000313" key="4">
    <source>
        <dbReference type="Proteomes" id="UP000014500"/>
    </source>
</evidence>
<dbReference type="Proteomes" id="UP000014500">
    <property type="component" value="Unassembled WGS sequence"/>
</dbReference>
<feature type="domain" description="TASOR pseudo-PARP" evidence="2">
    <location>
        <begin position="121"/>
        <end position="264"/>
    </location>
</feature>
<feature type="compositionally biased region" description="Polar residues" evidence="1">
    <location>
        <begin position="596"/>
        <end position="615"/>
    </location>
</feature>
<evidence type="ECO:0000259" key="2">
    <source>
        <dbReference type="Pfam" id="PF12509"/>
    </source>
</evidence>
<evidence type="ECO:0000313" key="3">
    <source>
        <dbReference type="EnsemblMetazoa" id="SMAR008235-PA"/>
    </source>
</evidence>
<feature type="compositionally biased region" description="Basic and acidic residues" evidence="1">
    <location>
        <begin position="1361"/>
        <end position="1370"/>
    </location>
</feature>
<evidence type="ECO:0000256" key="1">
    <source>
        <dbReference type="SAM" id="MobiDB-lite"/>
    </source>
</evidence>
<dbReference type="PANTHER" id="PTHR16207:SF11">
    <property type="entry name" value="SET DOMAIN-CONTAINING PROTEIN"/>
    <property type="match status" value="1"/>
</dbReference>
<dbReference type="InterPro" id="IPR022188">
    <property type="entry name" value="TASOR_DUF3715"/>
</dbReference>
<sequence length="1421" mass="159202">MIFLLLRRARMTSAMKNPKLEIARSLKLEITNGGFLKGAKSLRMAENLELSPGCGMSGYTIPKIADEKLFRDVDLSSKQWTMELYPLLRENFQMPDSEKKFVVNSAKLVVNNKMLPRYRQKKKEMARDGDVEQKVFFIGCTKLEDCHKICSEGVKTGNVPFTHLGIAKMGVVVVKHPDILFPHPLVNNLTYYLIILKIIPGKIKYVFENSSNLEPTPGYDCHMPKSKNTNQKIVHPKQQYANSQMYVYEYEQDGLSERPRQISPVCVVEFRYVESKLPVNVPAKLNAAISTTPKVITVRNSVSVWSGQIENNNTFIANVELISSGMAFKPIALGKSIKLTSTLTVTEMKERYLKNISKLSVKQEFHNGQFYLSYFQMLCEDGSPGFDQLCSYLETTGKAAIWYCGNRVDGVLVSPKSKYLGVLNTQHSDKSLHCFFAAQHSLASRLTLARGKFSCAKSALDTMVVTPKGSMTATNFDEGFMDPRPNGFKFNFRTIAEAFQKQAIDLQIRHPEMINPTAFTVVSNVFPPLPERLQPKRPPLLPTNEQIAPSRLLAPTPKLDPRLKMVEVPKPTHISVIAKPKPAPDPRTAINELANRPNTSRWNSNSTPYSPTQFSPIGDDNNENIDDELESRVGAAMEREREKEKEKAVTEDNFFENLGQFQGGRCVEATIPFLDDTRTSNSVDIVRRNVEQQTNANDATDTDGHQPVTYGSIHSVDAMKTYLNASINKLTLTNTVSDKQTSQTTSTKKSILAQTINSTTYMPRNTLNPQQPSLPKQAPAHLPRRPSTNKATTPAAESTLAPAPALAPQPRKQDPRLKLPEVPPVRIKQEFEEKIEQTVANALSEFREKEPRVVEKYTDLPVLSWGETTRPRSEEANAWRLNPLNPLKLSSFTTIYNQEAQIEMGDEKVNEIKDGVLDFADDLMREMLEQRRDEIGLPLSSRENLDVDLTYETLSEELENFYRVLAEVIPVDEHMRAMLQKKLHRTKPQFGGLHQLKCIANALTESLSDKYLNCLLKCEFNKFLQLVENIFSTLFIISESNLETKDVIKDRYFDFKGSLRQLMERYGLAKEGDGGVRDVEMAKFSILGKLTHSNVFIDSILSENRRQLSTILDGISQKDKCKKRKKNGVYSPDVDVDVAVDVAKRMRITPDEVDSDNSSDHAAVTSTPVCGNDENRAKAKAKAKKRSRAGLARRIKGFVKRKSAVRVDSSQCYAQLRRCLVKYKHLKEGERRVANNESFASDTLQRSIRRHCASPARPRVSSKQRQLQNTLLHLGGALTQMCAGGPMQMRKLLTSRGLDLSAVLKELADDLKEVAKDGGDGGGGGGGGVRAMARRSSGAMDVNNAIVSQQERAVPSPQIADDSRDSRDSQDSQSTLQLAREEVDEEPLYDSLPDAVKNGVSAIECVGWRVCDFSNEAENEI</sequence>
<keyword evidence="4" id="KW-1185">Reference proteome</keyword>
<accession>T1J3R5</accession>
<dbReference type="Pfam" id="PF12509">
    <property type="entry name" value="DUF3715"/>
    <property type="match status" value="1"/>
</dbReference>
<feature type="region of interest" description="Disordered" evidence="1">
    <location>
        <begin position="596"/>
        <end position="625"/>
    </location>
</feature>
<proteinExistence type="predicted"/>
<organism evidence="3 4">
    <name type="scientific">Strigamia maritima</name>
    <name type="common">European centipede</name>
    <name type="synonym">Geophilus maritimus</name>
    <dbReference type="NCBI Taxonomy" id="126957"/>
    <lineage>
        <taxon>Eukaryota</taxon>
        <taxon>Metazoa</taxon>
        <taxon>Ecdysozoa</taxon>
        <taxon>Arthropoda</taxon>
        <taxon>Myriapoda</taxon>
        <taxon>Chilopoda</taxon>
        <taxon>Pleurostigmophora</taxon>
        <taxon>Geophilomorpha</taxon>
        <taxon>Linotaeniidae</taxon>
        <taxon>Strigamia</taxon>
    </lineage>
</organism>
<feature type="compositionally biased region" description="Low complexity" evidence="1">
    <location>
        <begin position="739"/>
        <end position="750"/>
    </location>
</feature>
<feature type="region of interest" description="Disordered" evidence="1">
    <location>
        <begin position="1348"/>
        <end position="1390"/>
    </location>
</feature>
<dbReference type="GO" id="GO:0045814">
    <property type="term" value="P:negative regulation of gene expression, epigenetic"/>
    <property type="evidence" value="ECO:0007669"/>
    <property type="project" value="InterPro"/>
</dbReference>
<dbReference type="PANTHER" id="PTHR16207">
    <property type="entry name" value="SET DOMAIN-CONTAINING PROTEIN"/>
    <property type="match status" value="1"/>
</dbReference>
<dbReference type="HOGENOM" id="CLU_253083_0_0_1"/>
<dbReference type="EMBL" id="JH431830">
    <property type="status" value="NOT_ANNOTATED_CDS"/>
    <property type="molecule type" value="Genomic_DNA"/>
</dbReference>
<dbReference type="EnsemblMetazoa" id="SMAR008235-RA">
    <property type="protein sequence ID" value="SMAR008235-PA"/>
    <property type="gene ID" value="SMAR008235"/>
</dbReference>
<reference evidence="4" key="1">
    <citation type="submission" date="2011-05" db="EMBL/GenBank/DDBJ databases">
        <authorList>
            <person name="Richards S.R."/>
            <person name="Qu J."/>
            <person name="Jiang H."/>
            <person name="Jhangiani S.N."/>
            <person name="Agravi P."/>
            <person name="Goodspeed R."/>
            <person name="Gross S."/>
            <person name="Mandapat C."/>
            <person name="Jackson L."/>
            <person name="Mathew T."/>
            <person name="Pu L."/>
            <person name="Thornton R."/>
            <person name="Saada N."/>
            <person name="Wilczek-Boney K.B."/>
            <person name="Lee S."/>
            <person name="Kovar C."/>
            <person name="Wu Y."/>
            <person name="Scherer S.E."/>
            <person name="Worley K.C."/>
            <person name="Muzny D.M."/>
            <person name="Gibbs R."/>
        </authorList>
    </citation>
    <scope>NUCLEOTIDE SEQUENCE</scope>
    <source>
        <strain evidence="4">Brora</strain>
    </source>
</reference>
<dbReference type="GO" id="GO:0005654">
    <property type="term" value="C:nucleoplasm"/>
    <property type="evidence" value="ECO:0007669"/>
    <property type="project" value="TreeGrafter"/>
</dbReference>
<reference evidence="3" key="2">
    <citation type="submission" date="2015-02" db="UniProtKB">
        <authorList>
            <consortium name="EnsemblMetazoa"/>
        </authorList>
    </citation>
    <scope>IDENTIFICATION</scope>
</reference>
<name>T1J3R5_STRMM</name>
<feature type="region of interest" description="Disordered" evidence="1">
    <location>
        <begin position="737"/>
        <end position="817"/>
    </location>
</feature>
<feature type="compositionally biased region" description="Low complexity" evidence="1">
    <location>
        <begin position="791"/>
        <end position="810"/>
    </location>
</feature>
<dbReference type="STRING" id="126957.T1J3R5"/>
<feature type="compositionally biased region" description="Polar residues" evidence="1">
    <location>
        <begin position="752"/>
        <end position="774"/>
    </location>
</feature>
<dbReference type="eggNOG" id="ENOG502QUY9">
    <property type="taxonomic scope" value="Eukaryota"/>
</dbReference>